<keyword evidence="2" id="KW-0732">Signal</keyword>
<evidence type="ECO:0000259" key="3">
    <source>
        <dbReference type="Pfam" id="PF13472"/>
    </source>
</evidence>
<dbReference type="PANTHER" id="PTHR37834:SF2">
    <property type="entry name" value="ESTERASE, SGNH HYDROLASE-TYPE"/>
    <property type="match status" value="1"/>
</dbReference>
<feature type="domain" description="SGNH hydrolase-type esterase" evidence="3">
    <location>
        <begin position="187"/>
        <end position="386"/>
    </location>
</feature>
<dbReference type="Gene3D" id="3.40.50.1110">
    <property type="entry name" value="SGNH hydrolase"/>
    <property type="match status" value="1"/>
</dbReference>
<evidence type="ECO:0000313" key="4">
    <source>
        <dbReference type="EMBL" id="KAK7242862.1"/>
    </source>
</evidence>
<dbReference type="PANTHER" id="PTHR37834">
    <property type="entry name" value="GDSL-LIKE LIPASE/ACYLHYDROLASE DOMAIN PROTEIN (AFU_ORTHOLOGUE AFUA_2G00620)"/>
    <property type="match status" value="1"/>
</dbReference>
<dbReference type="Pfam" id="PF13472">
    <property type="entry name" value="Lipase_GDSL_2"/>
    <property type="match status" value="1"/>
</dbReference>
<evidence type="ECO:0000256" key="2">
    <source>
        <dbReference type="SAM" id="SignalP"/>
    </source>
</evidence>
<protein>
    <recommendedName>
        <fullName evidence="3">SGNH hydrolase-type esterase domain-containing protein</fullName>
    </recommendedName>
</protein>
<dbReference type="InterPro" id="IPR013830">
    <property type="entry name" value="SGNH_hydro"/>
</dbReference>
<organism evidence="4 5">
    <name type="scientific">Aureococcus anophagefferens</name>
    <name type="common">Harmful bloom alga</name>
    <dbReference type="NCBI Taxonomy" id="44056"/>
    <lineage>
        <taxon>Eukaryota</taxon>
        <taxon>Sar</taxon>
        <taxon>Stramenopiles</taxon>
        <taxon>Ochrophyta</taxon>
        <taxon>Pelagophyceae</taxon>
        <taxon>Pelagomonadales</taxon>
        <taxon>Pelagomonadaceae</taxon>
        <taxon>Aureococcus</taxon>
    </lineage>
</organism>
<dbReference type="Proteomes" id="UP001363151">
    <property type="component" value="Unassembled WGS sequence"/>
</dbReference>
<proteinExistence type="predicted"/>
<dbReference type="EMBL" id="JBBJCI010000140">
    <property type="protein sequence ID" value="KAK7242862.1"/>
    <property type="molecule type" value="Genomic_DNA"/>
</dbReference>
<name>A0ABR1G344_AURAN</name>
<evidence type="ECO:0000313" key="5">
    <source>
        <dbReference type="Proteomes" id="UP001363151"/>
    </source>
</evidence>
<accession>A0ABR1G344</accession>
<dbReference type="SUPFAM" id="SSF52266">
    <property type="entry name" value="SGNH hydrolase"/>
    <property type="match status" value="1"/>
</dbReference>
<reference evidence="4 5" key="1">
    <citation type="submission" date="2024-03" db="EMBL/GenBank/DDBJ databases">
        <title>Aureococcus anophagefferens CCMP1851 and Kratosvirus quantuckense: Draft genome of a second virus-susceptible host strain in the model system.</title>
        <authorList>
            <person name="Chase E."/>
            <person name="Truchon A.R."/>
            <person name="Schepens W."/>
            <person name="Wilhelm S.W."/>
        </authorList>
    </citation>
    <scope>NUCLEOTIDE SEQUENCE [LARGE SCALE GENOMIC DNA]</scope>
    <source>
        <strain evidence="4 5">CCMP1851</strain>
    </source>
</reference>
<dbReference type="InterPro" id="IPR052762">
    <property type="entry name" value="PCW_deacetylase/CE"/>
</dbReference>
<feature type="compositionally biased region" description="Basic and acidic residues" evidence="1">
    <location>
        <begin position="97"/>
        <end position="116"/>
    </location>
</feature>
<feature type="region of interest" description="Disordered" evidence="1">
    <location>
        <begin position="97"/>
        <end position="125"/>
    </location>
</feature>
<comment type="caution">
    <text evidence="4">The sequence shown here is derived from an EMBL/GenBank/DDBJ whole genome shotgun (WGS) entry which is preliminary data.</text>
</comment>
<evidence type="ECO:0000256" key="1">
    <source>
        <dbReference type="SAM" id="MobiDB-lite"/>
    </source>
</evidence>
<keyword evidence="5" id="KW-1185">Reference proteome</keyword>
<gene>
    <name evidence="4" type="ORF">SO694_00015455</name>
</gene>
<feature type="chain" id="PRO_5046459283" description="SGNH hydrolase-type esterase domain-containing protein" evidence="2">
    <location>
        <begin position="17"/>
        <end position="402"/>
    </location>
</feature>
<dbReference type="InterPro" id="IPR036514">
    <property type="entry name" value="SGNH_hydro_sf"/>
</dbReference>
<sequence length="402" mass="42282">MRLPILLVAALRAASAARLDAGDALVSWAGRRVCASGSVSFDWVGVAARVKVVNATFVRAVVATSAPFRGTRLKAYGSDAGYLMMPTVQFWVDARGGSDRRPTNARARSIDARPRSDPTPSPSVGSDAYALWLAERPRDVIATVENLVSPQYGTGVTTVRRFETDGAFAALAPAERLGGADGRSIEFVGDSITAATNVVRPPGVAACADAGYESDWSQSYGGLLARRFNAAASAVAVGGKCVTERCGASLQMPDYYGSAFYADAPARTFDFADAPDAVFVNLGTNDNLRIKTAADMEQFADASVDFLVNATEFYGSRAVDFFLSAGPMENRTADATLNAVRRARDLGLKATFVDLRAACAGLPRHESAADLCDGCANHPGVGGHAAMYEAAAPVLSRVLGWD</sequence>
<feature type="signal peptide" evidence="2">
    <location>
        <begin position="1"/>
        <end position="16"/>
    </location>
</feature>